<gene>
    <name evidence="8" type="ORF">JZO70_21945</name>
</gene>
<dbReference type="InterPro" id="IPR015422">
    <property type="entry name" value="PyrdxlP-dep_Trfase_small"/>
</dbReference>
<evidence type="ECO:0000256" key="5">
    <source>
        <dbReference type="ARBA" id="ARBA00022898"/>
    </source>
</evidence>
<reference evidence="8 9" key="1">
    <citation type="submission" date="2021-03" db="EMBL/GenBank/DDBJ databases">
        <title>Enterococcal diversity collection.</title>
        <authorList>
            <person name="Gilmore M.S."/>
            <person name="Schwartzman J."/>
            <person name="Van Tyne D."/>
            <person name="Martin M."/>
            <person name="Earl A.M."/>
            <person name="Manson A.L."/>
            <person name="Straub T."/>
            <person name="Salamzade R."/>
            <person name="Saavedra J."/>
            <person name="Lebreton F."/>
            <person name="Prichula J."/>
            <person name="Schaufler K."/>
            <person name="Gaca A."/>
            <person name="Sgardioli B."/>
            <person name="Wagenaar J."/>
            <person name="Strong T."/>
        </authorList>
    </citation>
    <scope>NUCLEOTIDE SEQUENCE [LARGE SCALE GENOMIC DNA]</scope>
    <source>
        <strain evidence="8 9">669A</strain>
    </source>
</reference>
<dbReference type="CDD" id="cd00609">
    <property type="entry name" value="AAT_like"/>
    <property type="match status" value="1"/>
</dbReference>
<evidence type="ECO:0000256" key="6">
    <source>
        <dbReference type="RuleBase" id="RU000481"/>
    </source>
</evidence>
<name>A0ABS3LGS9_9ENTE</name>
<keyword evidence="5" id="KW-0663">Pyridoxal phosphate</keyword>
<dbReference type="EC" id="2.6.1.-" evidence="6"/>
<dbReference type="InterPro" id="IPR050596">
    <property type="entry name" value="AspAT/PAT-like"/>
</dbReference>
<dbReference type="Pfam" id="PF00155">
    <property type="entry name" value="Aminotran_1_2"/>
    <property type="match status" value="1"/>
</dbReference>
<keyword evidence="4 6" id="KW-0808">Transferase</keyword>
<dbReference type="PANTHER" id="PTHR46383:SF1">
    <property type="entry name" value="ASPARTATE AMINOTRANSFERASE"/>
    <property type="match status" value="1"/>
</dbReference>
<dbReference type="NCBIfam" id="NF004975">
    <property type="entry name" value="PRK06348.1"/>
    <property type="match status" value="1"/>
</dbReference>
<keyword evidence="9" id="KW-1185">Reference proteome</keyword>
<dbReference type="PANTHER" id="PTHR46383">
    <property type="entry name" value="ASPARTATE AMINOTRANSFERASE"/>
    <property type="match status" value="1"/>
</dbReference>
<comment type="cofactor">
    <cofactor evidence="1 6">
        <name>pyridoxal 5'-phosphate</name>
        <dbReference type="ChEBI" id="CHEBI:597326"/>
    </cofactor>
</comment>
<feature type="domain" description="Aminotransferase class I/classII large" evidence="7">
    <location>
        <begin position="30"/>
        <end position="378"/>
    </location>
</feature>
<evidence type="ECO:0000256" key="3">
    <source>
        <dbReference type="ARBA" id="ARBA00022576"/>
    </source>
</evidence>
<dbReference type="InterPro" id="IPR004839">
    <property type="entry name" value="Aminotransferase_I/II_large"/>
</dbReference>
<evidence type="ECO:0000259" key="7">
    <source>
        <dbReference type="Pfam" id="PF00155"/>
    </source>
</evidence>
<sequence>MDQTKLAQRFQQPAENLLMRIAVLAKETENIIDLSIGDPDIITHQSIIDAAFQDVTNGATNYTAPAGKKEFLEAIASYYKKKYDLTFETQQIRATVGALHAMYLVMQAILDPGDEVIIHEPFFSPYKEQVLLSGGQPVMVPTYEENQFQLDVKDLKAAITDKTKAIIINSPNNPTGAVFSAETLKQIAEVAIVHDLFIISDEIYEDFAFKEEFVPMAKFAPDHTVTISGLSKGFAMTGWRIGYMIAPTFVNDIAGLINESVTYSAPTVSQQAGIYALNHYQEIVPDNVALFKERLDYIEERVATIPYLSLTPVAGSMYAFINISQSGLDSVTFVETVLEKSGVLFVPGKAFGETVGDEYIRLAATQSKELLKEAFDRLEKLSF</sequence>
<comment type="similarity">
    <text evidence="2 6">Belongs to the class-I pyridoxal-phosphate-dependent aminotransferase family.</text>
</comment>
<dbReference type="InterPro" id="IPR015424">
    <property type="entry name" value="PyrdxlP-dep_Trfase"/>
</dbReference>
<keyword evidence="3 6" id="KW-0032">Aminotransferase</keyword>
<evidence type="ECO:0000256" key="2">
    <source>
        <dbReference type="ARBA" id="ARBA00007441"/>
    </source>
</evidence>
<dbReference type="InterPro" id="IPR004838">
    <property type="entry name" value="NHTrfase_class1_PyrdxlP-BS"/>
</dbReference>
<dbReference type="GO" id="GO:0008483">
    <property type="term" value="F:transaminase activity"/>
    <property type="evidence" value="ECO:0007669"/>
    <property type="project" value="UniProtKB-KW"/>
</dbReference>
<dbReference type="Proteomes" id="UP000664601">
    <property type="component" value="Unassembled WGS sequence"/>
</dbReference>
<dbReference type="EMBL" id="JAFREM010000048">
    <property type="protein sequence ID" value="MBO1308849.1"/>
    <property type="molecule type" value="Genomic_DNA"/>
</dbReference>
<dbReference type="PROSITE" id="PS00105">
    <property type="entry name" value="AA_TRANSFER_CLASS_1"/>
    <property type="match status" value="1"/>
</dbReference>
<evidence type="ECO:0000256" key="1">
    <source>
        <dbReference type="ARBA" id="ARBA00001933"/>
    </source>
</evidence>
<dbReference type="Gene3D" id="3.40.640.10">
    <property type="entry name" value="Type I PLP-dependent aspartate aminotransferase-like (Major domain)"/>
    <property type="match status" value="1"/>
</dbReference>
<evidence type="ECO:0000313" key="8">
    <source>
        <dbReference type="EMBL" id="MBO1308849.1"/>
    </source>
</evidence>
<evidence type="ECO:0000256" key="4">
    <source>
        <dbReference type="ARBA" id="ARBA00022679"/>
    </source>
</evidence>
<evidence type="ECO:0000313" key="9">
    <source>
        <dbReference type="Proteomes" id="UP000664601"/>
    </source>
</evidence>
<protein>
    <recommendedName>
        <fullName evidence="6">Aminotransferase</fullName>
        <ecNumber evidence="6">2.6.1.-</ecNumber>
    </recommendedName>
</protein>
<proteinExistence type="inferred from homology"/>
<comment type="caution">
    <text evidence="8">The sequence shown here is derived from an EMBL/GenBank/DDBJ whole genome shotgun (WGS) entry which is preliminary data.</text>
</comment>
<dbReference type="Gene3D" id="3.90.1150.10">
    <property type="entry name" value="Aspartate Aminotransferase, domain 1"/>
    <property type="match status" value="1"/>
</dbReference>
<dbReference type="SUPFAM" id="SSF53383">
    <property type="entry name" value="PLP-dependent transferases"/>
    <property type="match status" value="1"/>
</dbReference>
<dbReference type="RefSeq" id="WP_207675838.1">
    <property type="nucleotide sequence ID" value="NZ_JAFREM010000048.1"/>
</dbReference>
<accession>A0ABS3LGS9</accession>
<organism evidence="8 9">
    <name type="scientific">Candidatus Enterococcus moelleringii</name>
    <dbReference type="NCBI Taxonomy" id="2815325"/>
    <lineage>
        <taxon>Bacteria</taxon>
        <taxon>Bacillati</taxon>
        <taxon>Bacillota</taxon>
        <taxon>Bacilli</taxon>
        <taxon>Lactobacillales</taxon>
        <taxon>Enterococcaceae</taxon>
        <taxon>Enterococcus</taxon>
    </lineage>
</organism>
<dbReference type="InterPro" id="IPR015421">
    <property type="entry name" value="PyrdxlP-dep_Trfase_major"/>
</dbReference>